<dbReference type="Pfam" id="PF02223">
    <property type="entry name" value="Thymidylate_kin"/>
    <property type="match status" value="1"/>
</dbReference>
<dbReference type="GO" id="GO:0006233">
    <property type="term" value="P:dTDP biosynthetic process"/>
    <property type="evidence" value="ECO:0007669"/>
    <property type="project" value="InterPro"/>
</dbReference>
<dbReference type="Gene3D" id="3.40.50.300">
    <property type="entry name" value="P-loop containing nucleotide triphosphate hydrolases"/>
    <property type="match status" value="1"/>
</dbReference>
<sequence length="240" mass="25880">MLMPEPLKRRAPRRRSVLPVTPGRFITFEGGEGAGKSTQVRLLAEHLRQDGIAVVTTREPGGSAGAEILRHVILSGAAKPLGPLAEATLFAAARVDHLDATIRPALAAGQWVICDRFADSTRVYQGALGQIDTGLLRELEAVTVGETRPDLTIILDVPADEGLGRAAARSGVGADRFEREGLSFHKHLRDAFLALACEEPERCVVIDGQRDIETVAADVWRVVGERLERSANQGPSRSVR</sequence>
<dbReference type="InterPro" id="IPR018095">
    <property type="entry name" value="Thymidylate_kin_CS"/>
</dbReference>
<keyword evidence="4 12" id="KW-0808">Transferase</keyword>
<dbReference type="GO" id="GO:0006227">
    <property type="term" value="P:dUDP biosynthetic process"/>
    <property type="evidence" value="ECO:0007669"/>
    <property type="project" value="TreeGrafter"/>
</dbReference>
<comment type="catalytic activity">
    <reaction evidence="10 12">
        <text>dTMP + ATP = dTDP + ADP</text>
        <dbReference type="Rhea" id="RHEA:13517"/>
        <dbReference type="ChEBI" id="CHEBI:30616"/>
        <dbReference type="ChEBI" id="CHEBI:58369"/>
        <dbReference type="ChEBI" id="CHEBI:63528"/>
        <dbReference type="ChEBI" id="CHEBI:456216"/>
        <dbReference type="EC" id="2.7.4.9"/>
    </reaction>
</comment>
<dbReference type="EC" id="2.7.4.9" evidence="2 12"/>
<evidence type="ECO:0000256" key="1">
    <source>
        <dbReference type="ARBA" id="ARBA00009776"/>
    </source>
</evidence>
<evidence type="ECO:0000313" key="14">
    <source>
        <dbReference type="EMBL" id="GLK84128.1"/>
    </source>
</evidence>
<comment type="similarity">
    <text evidence="1 12">Belongs to the thymidylate kinase family.</text>
</comment>
<evidence type="ECO:0000256" key="10">
    <source>
        <dbReference type="ARBA" id="ARBA00048743"/>
    </source>
</evidence>
<keyword evidence="8 12" id="KW-0067">ATP-binding</keyword>
<evidence type="ECO:0000256" key="2">
    <source>
        <dbReference type="ARBA" id="ARBA00012980"/>
    </source>
</evidence>
<comment type="function">
    <text evidence="11 12">Phosphorylation of dTMP to form dTDP in both de novo and salvage pathways of dTTP synthesis.</text>
</comment>
<keyword evidence="15" id="KW-1185">Reference proteome</keyword>
<name>A0A9W6JZC9_9HYPH</name>
<dbReference type="GO" id="GO:0006235">
    <property type="term" value="P:dTTP biosynthetic process"/>
    <property type="evidence" value="ECO:0007669"/>
    <property type="project" value="UniProtKB-UniRule"/>
</dbReference>
<evidence type="ECO:0000256" key="4">
    <source>
        <dbReference type="ARBA" id="ARBA00022679"/>
    </source>
</evidence>
<keyword evidence="7 12" id="KW-0418">Kinase</keyword>
<dbReference type="InterPro" id="IPR027417">
    <property type="entry name" value="P-loop_NTPase"/>
</dbReference>
<accession>A0A9W6JZC9</accession>
<dbReference type="CDD" id="cd01672">
    <property type="entry name" value="TMPK"/>
    <property type="match status" value="1"/>
</dbReference>
<protein>
    <recommendedName>
        <fullName evidence="3 12">Thymidylate kinase</fullName>
        <ecNumber evidence="2 12">2.7.4.9</ecNumber>
    </recommendedName>
    <alternativeName>
        <fullName evidence="9 12">dTMP kinase</fullName>
    </alternativeName>
</protein>
<dbReference type="InterPro" id="IPR039430">
    <property type="entry name" value="Thymidylate_kin-like_dom"/>
</dbReference>
<dbReference type="AlphaFoldDB" id="A0A9W6JZC9"/>
<dbReference type="SUPFAM" id="SSF52540">
    <property type="entry name" value="P-loop containing nucleoside triphosphate hydrolases"/>
    <property type="match status" value="1"/>
</dbReference>
<dbReference type="Proteomes" id="UP001143330">
    <property type="component" value="Unassembled WGS sequence"/>
</dbReference>
<evidence type="ECO:0000256" key="11">
    <source>
        <dbReference type="ARBA" id="ARBA00057735"/>
    </source>
</evidence>
<dbReference type="PROSITE" id="PS01331">
    <property type="entry name" value="THYMIDYLATE_KINASE"/>
    <property type="match status" value="1"/>
</dbReference>
<dbReference type="PANTHER" id="PTHR10344">
    <property type="entry name" value="THYMIDYLATE KINASE"/>
    <property type="match status" value="1"/>
</dbReference>
<evidence type="ECO:0000256" key="7">
    <source>
        <dbReference type="ARBA" id="ARBA00022777"/>
    </source>
</evidence>
<evidence type="ECO:0000256" key="5">
    <source>
        <dbReference type="ARBA" id="ARBA00022727"/>
    </source>
</evidence>
<gene>
    <name evidence="12 14" type="primary">tmk</name>
    <name evidence="14" type="ORF">GCM10017653_21980</name>
</gene>
<evidence type="ECO:0000313" key="15">
    <source>
        <dbReference type="Proteomes" id="UP001143330"/>
    </source>
</evidence>
<reference evidence="14" key="2">
    <citation type="submission" date="2023-01" db="EMBL/GenBank/DDBJ databases">
        <authorList>
            <person name="Sun Q."/>
            <person name="Evtushenko L."/>
        </authorList>
    </citation>
    <scope>NUCLEOTIDE SEQUENCE</scope>
    <source>
        <strain evidence="14">VKM B-2789</strain>
    </source>
</reference>
<dbReference type="HAMAP" id="MF_00165">
    <property type="entry name" value="Thymidylate_kinase"/>
    <property type="match status" value="1"/>
</dbReference>
<dbReference type="InterPro" id="IPR018094">
    <property type="entry name" value="Thymidylate_kinase"/>
</dbReference>
<evidence type="ECO:0000256" key="6">
    <source>
        <dbReference type="ARBA" id="ARBA00022741"/>
    </source>
</evidence>
<evidence type="ECO:0000256" key="9">
    <source>
        <dbReference type="ARBA" id="ARBA00029962"/>
    </source>
</evidence>
<dbReference type="EMBL" id="BSFM01000012">
    <property type="protein sequence ID" value="GLK84128.1"/>
    <property type="molecule type" value="Genomic_DNA"/>
</dbReference>
<dbReference type="GO" id="GO:0004798">
    <property type="term" value="F:dTMP kinase activity"/>
    <property type="evidence" value="ECO:0007669"/>
    <property type="project" value="UniProtKB-UniRule"/>
</dbReference>
<reference evidence="14" key="1">
    <citation type="journal article" date="2014" name="Int. J. Syst. Evol. Microbiol.">
        <title>Complete genome sequence of Corynebacterium casei LMG S-19264T (=DSM 44701T), isolated from a smear-ripened cheese.</title>
        <authorList>
            <consortium name="US DOE Joint Genome Institute (JGI-PGF)"/>
            <person name="Walter F."/>
            <person name="Albersmeier A."/>
            <person name="Kalinowski J."/>
            <person name="Ruckert C."/>
        </authorList>
    </citation>
    <scope>NUCLEOTIDE SEQUENCE</scope>
    <source>
        <strain evidence="14">VKM B-2789</strain>
    </source>
</reference>
<feature type="domain" description="Thymidylate kinase-like" evidence="13">
    <location>
        <begin position="28"/>
        <end position="218"/>
    </location>
</feature>
<dbReference type="GO" id="GO:0005829">
    <property type="term" value="C:cytosol"/>
    <property type="evidence" value="ECO:0007669"/>
    <property type="project" value="TreeGrafter"/>
</dbReference>
<dbReference type="FunFam" id="3.40.50.300:FF:000225">
    <property type="entry name" value="Thymidylate kinase"/>
    <property type="match status" value="1"/>
</dbReference>
<keyword evidence="6 12" id="KW-0547">Nucleotide-binding</keyword>
<organism evidence="14 15">
    <name type="scientific">Ancylobacter defluvii</name>
    <dbReference type="NCBI Taxonomy" id="1282440"/>
    <lineage>
        <taxon>Bacteria</taxon>
        <taxon>Pseudomonadati</taxon>
        <taxon>Pseudomonadota</taxon>
        <taxon>Alphaproteobacteria</taxon>
        <taxon>Hyphomicrobiales</taxon>
        <taxon>Xanthobacteraceae</taxon>
        <taxon>Ancylobacter</taxon>
    </lineage>
</organism>
<dbReference type="GO" id="GO:0005524">
    <property type="term" value="F:ATP binding"/>
    <property type="evidence" value="ECO:0007669"/>
    <property type="project" value="UniProtKB-UniRule"/>
</dbReference>
<evidence type="ECO:0000256" key="8">
    <source>
        <dbReference type="ARBA" id="ARBA00022840"/>
    </source>
</evidence>
<comment type="caution">
    <text evidence="14">The sequence shown here is derived from an EMBL/GenBank/DDBJ whole genome shotgun (WGS) entry which is preliminary data.</text>
</comment>
<proteinExistence type="inferred from homology"/>
<dbReference type="NCBIfam" id="TIGR00041">
    <property type="entry name" value="DTMP_kinase"/>
    <property type="match status" value="1"/>
</dbReference>
<evidence type="ECO:0000256" key="12">
    <source>
        <dbReference type="HAMAP-Rule" id="MF_00165"/>
    </source>
</evidence>
<evidence type="ECO:0000259" key="13">
    <source>
        <dbReference type="Pfam" id="PF02223"/>
    </source>
</evidence>
<evidence type="ECO:0000256" key="3">
    <source>
        <dbReference type="ARBA" id="ARBA00017144"/>
    </source>
</evidence>
<keyword evidence="5 12" id="KW-0545">Nucleotide biosynthesis</keyword>
<dbReference type="PANTHER" id="PTHR10344:SF4">
    <property type="entry name" value="UMP-CMP KINASE 2, MITOCHONDRIAL"/>
    <property type="match status" value="1"/>
</dbReference>
<feature type="binding site" evidence="12">
    <location>
        <begin position="30"/>
        <end position="37"/>
    </location>
    <ligand>
        <name>ATP</name>
        <dbReference type="ChEBI" id="CHEBI:30616"/>
    </ligand>
</feature>